<organism evidence="1 2">
    <name type="scientific">Renibacterium salmoninarum (strain ATCC 33209 / DSM 20767 / JCM 11484 / NBRC 15589 / NCIMB 2235)</name>
    <dbReference type="NCBI Taxonomy" id="288705"/>
    <lineage>
        <taxon>Bacteria</taxon>
        <taxon>Bacillati</taxon>
        <taxon>Actinomycetota</taxon>
        <taxon>Actinomycetes</taxon>
        <taxon>Micrococcales</taxon>
        <taxon>Micrococcaceae</taxon>
        <taxon>Renibacterium</taxon>
    </lineage>
</organism>
<dbReference type="AlphaFoldDB" id="A9WSZ2"/>
<dbReference type="Proteomes" id="UP000002007">
    <property type="component" value="Chromosome"/>
</dbReference>
<dbReference type="EMBL" id="CP000910">
    <property type="protein sequence ID" value="ABY23930.1"/>
    <property type="molecule type" value="Genomic_DNA"/>
</dbReference>
<accession>A9WSZ2</accession>
<dbReference type="KEGG" id="rsa:RSal33209_2198"/>
<proteinExistence type="predicted"/>
<evidence type="ECO:0000313" key="2">
    <source>
        <dbReference type="Proteomes" id="UP000002007"/>
    </source>
</evidence>
<sequence>MAEQSAGVPTTGTPAGTPVALDAKAACQAFNDGFVDYRDGVKDAANKNWLLLGAKMIDIAGRSPENVSAPLTKLSDLAFARADANGGSVPKDKRDSGL</sequence>
<evidence type="ECO:0000313" key="1">
    <source>
        <dbReference type="EMBL" id="ABY23930.1"/>
    </source>
</evidence>
<protein>
    <submittedName>
        <fullName evidence="1">Uncharacterized protein</fullName>
    </submittedName>
</protein>
<keyword evidence="2" id="KW-1185">Reference proteome</keyword>
<dbReference type="HOGENOM" id="CLU_2331694_0_0_11"/>
<reference evidence="2" key="1">
    <citation type="journal article" date="2008" name="J. Bacteriol.">
        <title>Genome sequence of the fish pathogen Renibacterium salmoninarum suggests reductive evolution away from an environmental Arthrobacter ancestor.</title>
        <authorList>
            <person name="Wiens G.D."/>
            <person name="Rockey D.D."/>
            <person name="Wu Z."/>
            <person name="Chang J."/>
            <person name="Levy R."/>
            <person name="Crane S."/>
            <person name="Chen D.S."/>
            <person name="Capri G.R."/>
            <person name="Burnett J.R."/>
            <person name="Sudheesh P.S."/>
            <person name="Schipma M.J."/>
            <person name="Burd H."/>
            <person name="Bhattacharyya A."/>
            <person name="Rhodes L.D."/>
            <person name="Kaul R."/>
            <person name="Strom M.S."/>
        </authorList>
    </citation>
    <scope>NUCLEOTIDE SEQUENCE [LARGE SCALE GENOMIC DNA]</scope>
    <source>
        <strain evidence="2">ATCC 33209 / DSM 20767 / JCM 11484 / NBRC 15589 / NCIMB 2235</strain>
    </source>
</reference>
<name>A9WSZ2_RENSM</name>
<dbReference type="RefSeq" id="WP_012245596.1">
    <property type="nucleotide sequence ID" value="NC_010168.1"/>
</dbReference>
<gene>
    <name evidence="1" type="ordered locus">RSal33209_2198</name>
</gene>